<dbReference type="AlphaFoldDB" id="A0A507B9R1"/>
<dbReference type="STRING" id="1093900.A0A507B9R1"/>
<name>A0A507B9R1_9PEZI</name>
<proteinExistence type="predicted"/>
<keyword evidence="4" id="KW-1185">Reference proteome</keyword>
<feature type="compositionally biased region" description="Acidic residues" evidence="2">
    <location>
        <begin position="628"/>
        <end position="637"/>
    </location>
</feature>
<feature type="region of interest" description="Disordered" evidence="2">
    <location>
        <begin position="1"/>
        <end position="128"/>
    </location>
</feature>
<feature type="compositionally biased region" description="Basic residues" evidence="2">
    <location>
        <begin position="176"/>
        <end position="186"/>
    </location>
</feature>
<evidence type="ECO:0000256" key="2">
    <source>
        <dbReference type="SAM" id="MobiDB-lite"/>
    </source>
</evidence>
<feature type="compositionally biased region" description="Polar residues" evidence="2">
    <location>
        <begin position="109"/>
        <end position="120"/>
    </location>
</feature>
<feature type="compositionally biased region" description="Polar residues" evidence="2">
    <location>
        <begin position="14"/>
        <end position="27"/>
    </location>
</feature>
<keyword evidence="1" id="KW-0175">Coiled coil</keyword>
<evidence type="ECO:0000313" key="3">
    <source>
        <dbReference type="EMBL" id="TPX13801.1"/>
    </source>
</evidence>
<dbReference type="OrthoDB" id="5204833at2759"/>
<evidence type="ECO:0000313" key="4">
    <source>
        <dbReference type="Proteomes" id="UP000319257"/>
    </source>
</evidence>
<feature type="region of interest" description="Disordered" evidence="2">
    <location>
        <begin position="210"/>
        <end position="440"/>
    </location>
</feature>
<dbReference type="Proteomes" id="UP000319257">
    <property type="component" value="Unassembled WGS sequence"/>
</dbReference>
<feature type="compositionally biased region" description="Polar residues" evidence="2">
    <location>
        <begin position="355"/>
        <end position="373"/>
    </location>
</feature>
<comment type="caution">
    <text evidence="3">The sequence shown here is derived from an EMBL/GenBank/DDBJ whole genome shotgun (WGS) entry which is preliminary data.</text>
</comment>
<sequence>MSPPRRRSARLASVQKTPKASTPQPNLASLDEQPETAERDGSSAKENGAPSSPPPRTPAKSTPPKPPMSEMHPSKVHPSMTSAPSSALRLGFSDIRPAAGPAGRDQPSGAAQDTPSKTKLPSSPFSFRFSRANADMGLSGNAQRMMEELREEALKIKADLIAKREQEKLEEEQVKGRKIAHPKGKAGRYSAVHMAEFKKMDSIENHPSAFRAQAGRFTPLTKGVKRTQSRANLDEPDTPRNKAKQAAATPAKRPNPLFNRGCVSTSRKPVSKAPEEPISAVKRMKQHIGNDVSSSRPVSRDGSFLPRPTTATGSKEFGGIPRSQTLESLMTPTKSSVARSQSTKTPTKSGIPITPSMSSFSSLKRSATTNSIQKAEEEVDTASTTLKSPGRLDRVKSILRGRKIAPMKSKSALPLPAGPISKTPMPPRVNKALPSVPLTTPGRKLVKRVDFTPDTKRAAILQNSPSPVKSTIQHSPSPIKAAIPKSRFTFGTAKVEYPTLDAVLRQSEEPAEEEDKDVVYPDLSAHRPLPVPPKQKSAPEPTVPGTFTFRSDHTIDFGDTSPSGFGASPGQSSVRHVRPSIMPTMGMPGSFPLSVSSVGSNKENKPPVPSIPAAPHGLPNKKRHRAAEDDDDEEGPEADERAAKKRRADPVPEGEALLAPRLMAQNRGSPQRKILGSAKKPSQIPGFAESRTPSPVKKKAVLSLSRLNMLARPKMRK</sequence>
<feature type="region of interest" description="Disordered" evidence="2">
    <location>
        <begin position="168"/>
        <end position="188"/>
    </location>
</feature>
<evidence type="ECO:0000256" key="1">
    <source>
        <dbReference type="SAM" id="Coils"/>
    </source>
</evidence>
<feature type="coiled-coil region" evidence="1">
    <location>
        <begin position="139"/>
        <end position="166"/>
    </location>
</feature>
<reference evidence="3 4" key="1">
    <citation type="submission" date="2019-06" db="EMBL/GenBank/DDBJ databases">
        <title>Draft genome sequence of the filamentous fungus Phialemoniopsis curvata isolated from diesel fuel.</title>
        <authorList>
            <person name="Varaljay V.A."/>
            <person name="Lyon W.J."/>
            <person name="Crouch A.L."/>
            <person name="Drake C.E."/>
            <person name="Hollomon J.M."/>
            <person name="Nadeau L.J."/>
            <person name="Nunn H.S."/>
            <person name="Stevenson B.S."/>
            <person name="Bojanowski C.L."/>
            <person name="Crookes-Goodson W.J."/>
        </authorList>
    </citation>
    <scope>NUCLEOTIDE SEQUENCE [LARGE SCALE GENOMIC DNA]</scope>
    <source>
        <strain evidence="3 4">D216</strain>
    </source>
</reference>
<dbReference type="InParanoid" id="A0A507B9R1"/>
<organism evidence="3 4">
    <name type="scientific">Thyridium curvatum</name>
    <dbReference type="NCBI Taxonomy" id="1093900"/>
    <lineage>
        <taxon>Eukaryota</taxon>
        <taxon>Fungi</taxon>
        <taxon>Dikarya</taxon>
        <taxon>Ascomycota</taxon>
        <taxon>Pezizomycotina</taxon>
        <taxon>Sordariomycetes</taxon>
        <taxon>Sordariomycetidae</taxon>
        <taxon>Thyridiales</taxon>
        <taxon>Thyridiaceae</taxon>
        <taxon>Thyridium</taxon>
    </lineage>
</organism>
<evidence type="ECO:0008006" key="5">
    <source>
        <dbReference type="Google" id="ProtNLM"/>
    </source>
</evidence>
<accession>A0A507B9R1</accession>
<protein>
    <recommendedName>
        <fullName evidence="5">Erythromycin esterase</fullName>
    </recommendedName>
</protein>
<feature type="compositionally biased region" description="Polar residues" evidence="2">
    <location>
        <begin position="322"/>
        <end position="348"/>
    </location>
</feature>
<dbReference type="RefSeq" id="XP_030995512.1">
    <property type="nucleotide sequence ID" value="XM_031140300.1"/>
</dbReference>
<feature type="compositionally biased region" description="Pro residues" evidence="2">
    <location>
        <begin position="51"/>
        <end position="67"/>
    </location>
</feature>
<dbReference type="GeneID" id="41973192"/>
<dbReference type="EMBL" id="SKBQ01000031">
    <property type="protein sequence ID" value="TPX13801.1"/>
    <property type="molecule type" value="Genomic_DNA"/>
</dbReference>
<gene>
    <name evidence="3" type="ORF">E0L32_005745</name>
</gene>
<feature type="region of interest" description="Disordered" evidence="2">
    <location>
        <begin position="505"/>
        <end position="700"/>
    </location>
</feature>